<dbReference type="AlphaFoldDB" id="A0A5A7UVY3"/>
<gene>
    <name evidence="2" type="ORF">E5676_scaffold19523G00060</name>
    <name evidence="1" type="ORF">E6C27_scaffold409G00050</name>
</gene>
<dbReference type="Pfam" id="PF08284">
    <property type="entry name" value="RVP_2"/>
    <property type="match status" value="1"/>
</dbReference>
<proteinExistence type="predicted"/>
<accession>A0A5A7UVY3</accession>
<reference evidence="3 4" key="1">
    <citation type="submission" date="2019-08" db="EMBL/GenBank/DDBJ databases">
        <title>Draft genome sequences of two oriental melons (Cucumis melo L. var makuwa).</title>
        <authorList>
            <person name="Kwon S.-Y."/>
        </authorList>
    </citation>
    <scope>NUCLEOTIDE SEQUENCE [LARGE SCALE GENOMIC DNA]</scope>
    <source>
        <strain evidence="4">cv. Chang Bougi</strain>
        <strain evidence="3">cv. SW 3</strain>
        <tissue evidence="1">Leaf</tissue>
    </source>
</reference>
<dbReference type="Proteomes" id="UP000321393">
    <property type="component" value="Unassembled WGS sequence"/>
</dbReference>
<dbReference type="OrthoDB" id="1424108at2759"/>
<protein>
    <submittedName>
        <fullName evidence="1">Uncharacterized protein</fullName>
    </submittedName>
</protein>
<sequence>MKVDLCLFELDELDAILGMDFLTKYNALLDLIPNKEARKLMKKGHAAYLAHIVDTRAPRDDPNKVSIICKYMDVFSEELNGVLPQREIEFTVEIVQGTTLISLIHYCMAPSEL</sequence>
<dbReference type="EMBL" id="SSTD01004977">
    <property type="protein sequence ID" value="TYK22478.1"/>
    <property type="molecule type" value="Genomic_DNA"/>
</dbReference>
<evidence type="ECO:0000313" key="1">
    <source>
        <dbReference type="EMBL" id="KAA0058326.1"/>
    </source>
</evidence>
<organism evidence="1 3">
    <name type="scientific">Cucumis melo var. makuwa</name>
    <name type="common">Oriental melon</name>
    <dbReference type="NCBI Taxonomy" id="1194695"/>
    <lineage>
        <taxon>Eukaryota</taxon>
        <taxon>Viridiplantae</taxon>
        <taxon>Streptophyta</taxon>
        <taxon>Embryophyta</taxon>
        <taxon>Tracheophyta</taxon>
        <taxon>Spermatophyta</taxon>
        <taxon>Magnoliopsida</taxon>
        <taxon>eudicotyledons</taxon>
        <taxon>Gunneridae</taxon>
        <taxon>Pentapetalae</taxon>
        <taxon>rosids</taxon>
        <taxon>fabids</taxon>
        <taxon>Cucurbitales</taxon>
        <taxon>Cucurbitaceae</taxon>
        <taxon>Benincaseae</taxon>
        <taxon>Cucumis</taxon>
    </lineage>
</organism>
<dbReference type="EMBL" id="SSTE01006781">
    <property type="protein sequence ID" value="KAA0058326.1"/>
    <property type="molecule type" value="Genomic_DNA"/>
</dbReference>
<dbReference type="Proteomes" id="UP000321947">
    <property type="component" value="Unassembled WGS sequence"/>
</dbReference>
<name>A0A5A7UVY3_CUCMM</name>
<evidence type="ECO:0000313" key="4">
    <source>
        <dbReference type="Proteomes" id="UP000321947"/>
    </source>
</evidence>
<comment type="caution">
    <text evidence="1">The sequence shown here is derived from an EMBL/GenBank/DDBJ whole genome shotgun (WGS) entry which is preliminary data.</text>
</comment>
<evidence type="ECO:0000313" key="2">
    <source>
        <dbReference type="EMBL" id="TYK22478.1"/>
    </source>
</evidence>
<evidence type="ECO:0000313" key="3">
    <source>
        <dbReference type="Proteomes" id="UP000321393"/>
    </source>
</evidence>